<name>A0ABU5I977_9BURK</name>
<sequence>MRCSAVWLAMAALTSWSGVGHAILLVDKPPVVDKLAGGPENRSDGQNFLVHLDLAQDSRLTRFDLYTSPFLGEPGSAVTIKIRRDFQGQPGRNNWHEFQDQIDRAVDESTEIRRAEIDLNPVFLRAGNYWIGVSGTNQDIGWLSIAAEGPAAQGVRQLDRNHIQGTPGFFDLTYRLHGVPTQVPEPPAWLLATFALIFVGPVWRRRQAGRDDACR</sequence>
<reference evidence="2 3" key="1">
    <citation type="submission" date="2023-11" db="EMBL/GenBank/DDBJ databases">
        <title>Draft genome of Azohydromonas lata strain H1 (DSM1123), a polyhydroxyalkanoate producer.</title>
        <authorList>
            <person name="Traversa D."/>
            <person name="D'Addabbo P."/>
            <person name="Pazzani C."/>
            <person name="Manzari C."/>
            <person name="Chiara M."/>
            <person name="Scrascia M."/>
        </authorList>
    </citation>
    <scope>NUCLEOTIDE SEQUENCE [LARGE SCALE GENOMIC DNA]</scope>
    <source>
        <strain evidence="2 3">H1</strain>
    </source>
</reference>
<evidence type="ECO:0000313" key="2">
    <source>
        <dbReference type="EMBL" id="MDZ5455656.1"/>
    </source>
</evidence>
<keyword evidence="3" id="KW-1185">Reference proteome</keyword>
<organism evidence="2 3">
    <name type="scientific">Azohydromonas lata</name>
    <dbReference type="NCBI Taxonomy" id="45677"/>
    <lineage>
        <taxon>Bacteria</taxon>
        <taxon>Pseudomonadati</taxon>
        <taxon>Pseudomonadota</taxon>
        <taxon>Betaproteobacteria</taxon>
        <taxon>Burkholderiales</taxon>
        <taxon>Sphaerotilaceae</taxon>
        <taxon>Azohydromonas</taxon>
    </lineage>
</organism>
<evidence type="ECO:0008006" key="4">
    <source>
        <dbReference type="Google" id="ProtNLM"/>
    </source>
</evidence>
<dbReference type="EMBL" id="JAXOJX010000003">
    <property type="protein sequence ID" value="MDZ5455656.1"/>
    <property type="molecule type" value="Genomic_DNA"/>
</dbReference>
<comment type="caution">
    <text evidence="2">The sequence shown here is derived from an EMBL/GenBank/DDBJ whole genome shotgun (WGS) entry which is preliminary data.</text>
</comment>
<accession>A0ABU5I977</accession>
<protein>
    <recommendedName>
        <fullName evidence="4">PEP-CTERM sorting domain-containing protein</fullName>
    </recommendedName>
</protein>
<gene>
    <name evidence="2" type="ORF">SM757_03625</name>
</gene>
<feature type="chain" id="PRO_5046197145" description="PEP-CTERM sorting domain-containing protein" evidence="1">
    <location>
        <begin position="23"/>
        <end position="215"/>
    </location>
</feature>
<evidence type="ECO:0000313" key="3">
    <source>
        <dbReference type="Proteomes" id="UP001293718"/>
    </source>
</evidence>
<dbReference type="RefSeq" id="WP_322464411.1">
    <property type="nucleotide sequence ID" value="NZ_JAXOJX010000003.1"/>
</dbReference>
<dbReference type="Proteomes" id="UP001293718">
    <property type="component" value="Unassembled WGS sequence"/>
</dbReference>
<evidence type="ECO:0000256" key="1">
    <source>
        <dbReference type="SAM" id="SignalP"/>
    </source>
</evidence>
<keyword evidence="1" id="KW-0732">Signal</keyword>
<proteinExistence type="predicted"/>
<feature type="signal peptide" evidence="1">
    <location>
        <begin position="1"/>
        <end position="22"/>
    </location>
</feature>